<dbReference type="EMBL" id="MBTF01000008">
    <property type="protein sequence ID" value="OOQ60303.1"/>
    <property type="molecule type" value="Genomic_DNA"/>
</dbReference>
<feature type="domain" description="Protein FecR C-terminal" evidence="3">
    <location>
        <begin position="302"/>
        <end position="369"/>
    </location>
</feature>
<dbReference type="Proteomes" id="UP000189739">
    <property type="component" value="Unassembled WGS sequence"/>
</dbReference>
<dbReference type="PANTHER" id="PTHR30273">
    <property type="entry name" value="PERIPLASMIC SIGNAL SENSOR AND SIGMA FACTOR ACTIVATOR FECR-RELATED"/>
    <property type="match status" value="1"/>
</dbReference>
<dbReference type="AlphaFoldDB" id="A0A1S9PH60"/>
<feature type="transmembrane region" description="Helical" evidence="1">
    <location>
        <begin position="66"/>
        <end position="89"/>
    </location>
</feature>
<keyword evidence="1" id="KW-0472">Membrane</keyword>
<keyword evidence="5" id="KW-1185">Reference proteome</keyword>
<evidence type="ECO:0000259" key="3">
    <source>
        <dbReference type="Pfam" id="PF16344"/>
    </source>
</evidence>
<dbReference type="STRING" id="1792845.BC343_26490"/>
<dbReference type="Gene3D" id="3.55.50.30">
    <property type="match status" value="1"/>
</dbReference>
<gene>
    <name evidence="4" type="ORF">BC343_26490</name>
</gene>
<feature type="domain" description="FecR protein" evidence="2">
    <location>
        <begin position="165"/>
        <end position="260"/>
    </location>
</feature>
<protein>
    <recommendedName>
        <fullName evidence="6">Anti-sigma factor</fullName>
    </recommendedName>
</protein>
<evidence type="ECO:0000259" key="2">
    <source>
        <dbReference type="Pfam" id="PF04773"/>
    </source>
</evidence>
<organism evidence="4 5">
    <name type="scientific">Mucilaginibacter pedocola</name>
    <dbReference type="NCBI Taxonomy" id="1792845"/>
    <lineage>
        <taxon>Bacteria</taxon>
        <taxon>Pseudomonadati</taxon>
        <taxon>Bacteroidota</taxon>
        <taxon>Sphingobacteriia</taxon>
        <taxon>Sphingobacteriales</taxon>
        <taxon>Sphingobacteriaceae</taxon>
        <taxon>Mucilaginibacter</taxon>
    </lineage>
</organism>
<dbReference type="PIRSF" id="PIRSF018266">
    <property type="entry name" value="FecR"/>
    <property type="match status" value="1"/>
</dbReference>
<dbReference type="OrthoDB" id="1099963at2"/>
<dbReference type="GO" id="GO:0016989">
    <property type="term" value="F:sigma factor antagonist activity"/>
    <property type="evidence" value="ECO:0007669"/>
    <property type="project" value="TreeGrafter"/>
</dbReference>
<evidence type="ECO:0008006" key="6">
    <source>
        <dbReference type="Google" id="ProtNLM"/>
    </source>
</evidence>
<evidence type="ECO:0000313" key="5">
    <source>
        <dbReference type="Proteomes" id="UP000189739"/>
    </source>
</evidence>
<dbReference type="RefSeq" id="WP_143822147.1">
    <property type="nucleotide sequence ID" value="NZ_MBTF01000008.1"/>
</dbReference>
<keyword evidence="1" id="KW-1133">Transmembrane helix</keyword>
<dbReference type="Gene3D" id="2.60.120.1440">
    <property type="match status" value="1"/>
</dbReference>
<evidence type="ECO:0000256" key="1">
    <source>
        <dbReference type="SAM" id="Phobius"/>
    </source>
</evidence>
<accession>A0A1S9PH60</accession>
<dbReference type="Pfam" id="PF04773">
    <property type="entry name" value="FecR"/>
    <property type="match status" value="1"/>
</dbReference>
<evidence type="ECO:0000313" key="4">
    <source>
        <dbReference type="EMBL" id="OOQ60303.1"/>
    </source>
</evidence>
<name>A0A1S9PH60_9SPHI</name>
<sequence>MEKEHLRELFKKYKAGTCTEEEKALLEAWYLQYNEQGLDISSKKIKAIGERIFRELPGNEHAFIKIGLQLAAAAAAIGIAITIALNIFFSASEELKMSNTPKILPGKNTALLTLANGQQIGLDTASNGNIVRQQGFAITKAANGLIIYKSIHGTDEPTTTGMNAIATPKGGQWQVKLPDGTTVRINSASSLQYRANLINGRYREVYLKGEAYFEVAKDRNHPFIVKTAGQQIEVLGTHFNVNAYPDEPDTRTTLAEGSVKVTTVSGNSRTISPGHQAILTNGNITVDQADTDDILAWTKGSFHFHDENIREIMRQVARWYDIEVIYNANAPQHGLNGRISRSKELSQVLQALEATGSVHFKQEGRRITVMQ</sequence>
<dbReference type="InterPro" id="IPR006860">
    <property type="entry name" value="FecR"/>
</dbReference>
<dbReference type="InterPro" id="IPR032508">
    <property type="entry name" value="FecR_C"/>
</dbReference>
<dbReference type="InterPro" id="IPR012373">
    <property type="entry name" value="Ferrdict_sens_TM"/>
</dbReference>
<proteinExistence type="predicted"/>
<comment type="caution">
    <text evidence="4">The sequence shown here is derived from an EMBL/GenBank/DDBJ whole genome shotgun (WGS) entry which is preliminary data.</text>
</comment>
<reference evidence="4 5" key="1">
    <citation type="submission" date="2016-07" db="EMBL/GenBank/DDBJ databases">
        <title>Genomic analysis of zinc-resistant bacterium Mucilaginibacter pedocola TBZ30.</title>
        <authorList>
            <person name="Huang J."/>
            <person name="Tang J."/>
        </authorList>
    </citation>
    <scope>NUCLEOTIDE SEQUENCE [LARGE SCALE GENOMIC DNA]</scope>
    <source>
        <strain evidence="4 5">TBZ30</strain>
    </source>
</reference>
<keyword evidence="1" id="KW-0812">Transmembrane</keyword>
<dbReference type="PANTHER" id="PTHR30273:SF2">
    <property type="entry name" value="PROTEIN FECR"/>
    <property type="match status" value="1"/>
</dbReference>
<dbReference type="Pfam" id="PF16344">
    <property type="entry name" value="FecR_C"/>
    <property type="match status" value="1"/>
</dbReference>